<dbReference type="PANTHER" id="PTHR23342">
    <property type="entry name" value="N-ACETYLGLUTAMATE SYNTHASE"/>
    <property type="match status" value="1"/>
</dbReference>
<sequence length="602" mass="64560">MRTRAGDPSGPAPGPAGPCSPAPRGAPRCPALVRPSPAPGRLRAPGSLVLGTDRRRSVGVGGRAGLVVMATARLAGALRVAAAGRRLRAPRGAADTRRLSGSAGRRASGGASPGRRLSTAWAPAQPAREEAEGADEDAHSPAAREPRWTPPPAPPGSPESPGPPAGRSLVQRDIQAFLNQCGASPGEARHWLSEFQTSHHSSDKPFAVIEVDEEVLKCYQAVSSLAFALAFLQRMDMKPLVVLGLPAPTAPSGCLSFWEAKAQLAQNCKVLVDALRHNAATAVPFFGGGSVLSAAEPAPHASYGGIVSVETDLLQWCLESGSIPILCPIGETAARRSVLLDSLEVTASLAKALQPTKIIFLNVTGGLRDSSHTILSKVNLPGDLDLVTNAEWMSTKERQQMRLIVDVLSRLPHHSSAVITAASTLLTELFSNKGSGTLFKNAERTLRVRSLDSLNQERLVTLINTSFGKKLRNDYLTSLRPRLHSIYFSEGYNAAAILTMEPVLGGTPYLDKFVVSSSRQGQGSGQMLWECLRRDLQTLFWRSRVTNPINPWYFKHSDGSFSNKQWIFFWFGLADIRDSYELVNHAKGLPDSFCKPASDPGS</sequence>
<dbReference type="GO" id="GO:0003991">
    <property type="term" value="F:acetylglutamate kinase activity"/>
    <property type="evidence" value="ECO:0007669"/>
    <property type="project" value="InterPro"/>
</dbReference>
<gene>
    <name evidence="5" type="primary">NAGS</name>
</gene>
<evidence type="ECO:0000313" key="4">
    <source>
        <dbReference type="Proteomes" id="UP001652624"/>
    </source>
</evidence>
<evidence type="ECO:0000256" key="1">
    <source>
        <dbReference type="ARBA" id="ARBA00022679"/>
    </source>
</evidence>
<feature type="domain" description="N-acetyltransferase" evidence="3">
    <location>
        <begin position="443"/>
        <end position="594"/>
    </location>
</feature>
<evidence type="ECO:0000259" key="3">
    <source>
        <dbReference type="PROSITE" id="PS51731"/>
    </source>
</evidence>
<dbReference type="Proteomes" id="UP001652624">
    <property type="component" value="Chromosome 12"/>
</dbReference>
<dbReference type="GO" id="GO:0005759">
    <property type="term" value="C:mitochondrial matrix"/>
    <property type="evidence" value="ECO:0007669"/>
    <property type="project" value="UniProtKB-SubCell"/>
</dbReference>
<feature type="region of interest" description="Disordered" evidence="2">
    <location>
        <begin position="1"/>
        <end position="58"/>
    </location>
</feature>
<protein>
    <submittedName>
        <fullName evidence="5">N-acetylglutamate synthase, mitochondrial isoform X1</fullName>
    </submittedName>
</protein>
<dbReference type="GeneID" id="103121309"/>
<dbReference type="PROSITE" id="PS51731">
    <property type="entry name" value="GNAT_NAGS"/>
    <property type="match status" value="1"/>
</dbReference>
<evidence type="ECO:0000256" key="2">
    <source>
        <dbReference type="SAM" id="MobiDB-lite"/>
    </source>
</evidence>
<feature type="compositionally biased region" description="Pro residues" evidence="2">
    <location>
        <begin position="148"/>
        <end position="164"/>
    </location>
</feature>
<dbReference type="GO" id="GO:0006526">
    <property type="term" value="P:L-arginine biosynthetic process"/>
    <property type="evidence" value="ECO:0007669"/>
    <property type="project" value="InterPro"/>
</dbReference>
<dbReference type="RefSeq" id="XP_007531897.2">
    <property type="nucleotide sequence ID" value="XM_007531835.3"/>
</dbReference>
<dbReference type="OrthoDB" id="438291at2759"/>
<proteinExistence type="predicted"/>
<dbReference type="GO" id="GO:0006536">
    <property type="term" value="P:glutamate metabolic process"/>
    <property type="evidence" value="ECO:0007669"/>
    <property type="project" value="TreeGrafter"/>
</dbReference>
<dbReference type="SUPFAM" id="SSF53633">
    <property type="entry name" value="Carbamate kinase-like"/>
    <property type="match status" value="1"/>
</dbReference>
<dbReference type="InParanoid" id="A0A1S3AAC1"/>
<feature type="region of interest" description="Disordered" evidence="2">
    <location>
        <begin position="86"/>
        <end position="167"/>
    </location>
</feature>
<dbReference type="GO" id="GO:0000050">
    <property type="term" value="P:urea cycle"/>
    <property type="evidence" value="ECO:0007669"/>
    <property type="project" value="UniProtKB-KW"/>
</dbReference>
<feature type="compositionally biased region" description="Low complexity" evidence="2">
    <location>
        <begin position="99"/>
        <end position="118"/>
    </location>
</feature>
<organism evidence="4 5">
    <name type="scientific">Erinaceus europaeus</name>
    <name type="common">Western European hedgehog</name>
    <dbReference type="NCBI Taxonomy" id="9365"/>
    <lineage>
        <taxon>Eukaryota</taxon>
        <taxon>Metazoa</taxon>
        <taxon>Chordata</taxon>
        <taxon>Craniata</taxon>
        <taxon>Vertebrata</taxon>
        <taxon>Euteleostomi</taxon>
        <taxon>Mammalia</taxon>
        <taxon>Eutheria</taxon>
        <taxon>Laurasiatheria</taxon>
        <taxon>Eulipotyphla</taxon>
        <taxon>Erinaceidae</taxon>
        <taxon>Erinaceinae</taxon>
        <taxon>Erinaceus</taxon>
    </lineage>
</organism>
<dbReference type="FunCoup" id="A0A1S3AAC1">
    <property type="interactions" value="17"/>
</dbReference>
<keyword evidence="4" id="KW-1185">Reference proteome</keyword>
<dbReference type="Gene3D" id="3.40.630.30">
    <property type="match status" value="1"/>
</dbReference>
<name>A0A1S3AAC1_ERIEU</name>
<dbReference type="InterPro" id="IPR006855">
    <property type="entry name" value="Vertebrate-like_GNAT_dom"/>
</dbReference>
<dbReference type="eggNOG" id="KOG2436">
    <property type="taxonomic scope" value="Eukaryota"/>
</dbReference>
<dbReference type="PANTHER" id="PTHR23342:SF0">
    <property type="entry name" value="N-ACETYLGLUTAMATE SYNTHASE, MITOCHONDRIAL"/>
    <property type="match status" value="1"/>
</dbReference>
<dbReference type="AlphaFoldDB" id="A0A1S3AAC1"/>
<dbReference type="CTD" id="162417"/>
<accession>A0A1S3AAC1</accession>
<dbReference type="GO" id="GO:0004042">
    <property type="term" value="F:L-glutamate N-acetyltransferase activity"/>
    <property type="evidence" value="ECO:0007669"/>
    <property type="project" value="TreeGrafter"/>
</dbReference>
<dbReference type="CDD" id="cd04265">
    <property type="entry name" value="DUF619-NAGS-U"/>
    <property type="match status" value="1"/>
</dbReference>
<dbReference type="Gene3D" id="3.40.1160.10">
    <property type="entry name" value="Acetylglutamate kinase-like"/>
    <property type="match status" value="1"/>
</dbReference>
<reference evidence="5" key="1">
    <citation type="submission" date="2025-08" db="UniProtKB">
        <authorList>
            <consortium name="RefSeq"/>
        </authorList>
    </citation>
    <scope>IDENTIFICATION</scope>
</reference>
<feature type="compositionally biased region" description="Pro residues" evidence="2">
    <location>
        <begin position="10"/>
        <end position="21"/>
    </location>
</feature>
<dbReference type="InterPro" id="IPR036393">
    <property type="entry name" value="AceGlu_kinase-like_sf"/>
</dbReference>
<dbReference type="Pfam" id="PF04768">
    <property type="entry name" value="NAT"/>
    <property type="match status" value="1"/>
</dbReference>
<feature type="compositionally biased region" description="Low complexity" evidence="2">
    <location>
        <begin position="22"/>
        <end position="31"/>
    </location>
</feature>
<feature type="compositionally biased region" description="Basic and acidic residues" evidence="2">
    <location>
        <begin position="127"/>
        <end position="147"/>
    </location>
</feature>
<dbReference type="STRING" id="9365.ENSEEUP00000002135"/>
<keyword evidence="1" id="KW-0808">Transferase</keyword>
<evidence type="ECO:0000313" key="5">
    <source>
        <dbReference type="RefSeq" id="XP_007531897.2"/>
    </source>
</evidence>